<dbReference type="AlphaFoldDB" id="A0A179HYG5"/>
<evidence type="ECO:0000313" key="3">
    <source>
        <dbReference type="Proteomes" id="UP000078340"/>
    </source>
</evidence>
<feature type="region of interest" description="Disordered" evidence="1">
    <location>
        <begin position="47"/>
        <end position="77"/>
    </location>
</feature>
<accession>A0A179HYG5</accession>
<comment type="caution">
    <text evidence="2">The sequence shown here is derived from an EMBL/GenBank/DDBJ whole genome shotgun (WGS) entry which is preliminary data.</text>
</comment>
<protein>
    <submittedName>
        <fullName evidence="2">Uncharacterized protein</fullName>
    </submittedName>
</protein>
<reference evidence="2 3" key="1">
    <citation type="submission" date="2016-02" db="EMBL/GenBank/DDBJ databases">
        <title>Biosynthesis of antibiotic leucinostatins and their inhibition on Phytophthora in bio-control Purpureocillium lilacinum.</title>
        <authorList>
            <person name="Wang G."/>
            <person name="Liu Z."/>
            <person name="Lin R."/>
            <person name="Li E."/>
            <person name="Mao Z."/>
            <person name="Ling J."/>
            <person name="Yin W."/>
            <person name="Xie B."/>
        </authorList>
    </citation>
    <scope>NUCLEOTIDE SEQUENCE [LARGE SCALE GENOMIC DNA]</scope>
    <source>
        <strain evidence="2">PLFJ-1</strain>
    </source>
</reference>
<name>A0A179HYG5_PURLI</name>
<evidence type="ECO:0000256" key="1">
    <source>
        <dbReference type="SAM" id="MobiDB-lite"/>
    </source>
</evidence>
<organism evidence="2 3">
    <name type="scientific">Purpureocillium lilacinum</name>
    <name type="common">Paecilomyces lilacinus</name>
    <dbReference type="NCBI Taxonomy" id="33203"/>
    <lineage>
        <taxon>Eukaryota</taxon>
        <taxon>Fungi</taxon>
        <taxon>Dikarya</taxon>
        <taxon>Ascomycota</taxon>
        <taxon>Pezizomycotina</taxon>
        <taxon>Sordariomycetes</taxon>
        <taxon>Hypocreomycetidae</taxon>
        <taxon>Hypocreales</taxon>
        <taxon>Ophiocordycipitaceae</taxon>
        <taxon>Purpureocillium</taxon>
    </lineage>
</organism>
<dbReference type="EMBL" id="LSBI01000001">
    <property type="protein sequence ID" value="OAQ94932.1"/>
    <property type="molecule type" value="Genomic_DNA"/>
</dbReference>
<gene>
    <name evidence="2" type="ORF">VFPFJ_01041</name>
</gene>
<proteinExistence type="predicted"/>
<evidence type="ECO:0000313" key="2">
    <source>
        <dbReference type="EMBL" id="OAQ94932.1"/>
    </source>
</evidence>
<sequence length="77" mass="8363">MRQTEGTPTRTRPILHIGRRMDGMMEREGERASRVPVRLVATATARLQGSGPPASHCNTVGRRSRPPAAVPTLGFSL</sequence>
<dbReference type="Proteomes" id="UP000078340">
    <property type="component" value="Unassembled WGS sequence"/>
</dbReference>